<gene>
    <name evidence="7" type="ORF">A3B90_03155</name>
</gene>
<dbReference type="CDD" id="cd06171">
    <property type="entry name" value="Sigma70_r4"/>
    <property type="match status" value="1"/>
</dbReference>
<reference evidence="7 8" key="1">
    <citation type="journal article" date="2016" name="Nat. Commun.">
        <title>Thousands of microbial genomes shed light on interconnected biogeochemical processes in an aquifer system.</title>
        <authorList>
            <person name="Anantharaman K."/>
            <person name="Brown C.T."/>
            <person name="Hug L.A."/>
            <person name="Sharon I."/>
            <person name="Castelle C.J."/>
            <person name="Probst A.J."/>
            <person name="Thomas B.C."/>
            <person name="Singh A."/>
            <person name="Wilkins M.J."/>
            <person name="Karaoz U."/>
            <person name="Brodie E.L."/>
            <person name="Williams K.H."/>
            <person name="Hubbard S.S."/>
            <person name="Banfield J.F."/>
        </authorList>
    </citation>
    <scope>NUCLEOTIDE SEQUENCE [LARGE SCALE GENOMIC DNA]</scope>
</reference>
<dbReference type="AlphaFoldDB" id="A0A1F6M2U5"/>
<name>A0A1F6M2U5_9BACT</name>
<dbReference type="Pfam" id="PF04542">
    <property type="entry name" value="Sigma70_r2"/>
    <property type="match status" value="1"/>
</dbReference>
<dbReference type="InterPro" id="IPR013249">
    <property type="entry name" value="RNA_pol_sigma70_r4_t2"/>
</dbReference>
<keyword evidence="3" id="KW-0731">Sigma factor</keyword>
<evidence type="ECO:0000259" key="5">
    <source>
        <dbReference type="Pfam" id="PF04542"/>
    </source>
</evidence>
<evidence type="ECO:0000256" key="4">
    <source>
        <dbReference type="ARBA" id="ARBA00023163"/>
    </source>
</evidence>
<dbReference type="SUPFAM" id="SSF88659">
    <property type="entry name" value="Sigma3 and sigma4 domains of RNA polymerase sigma factors"/>
    <property type="match status" value="1"/>
</dbReference>
<comment type="caution">
    <text evidence="7">The sequence shown here is derived from an EMBL/GenBank/DDBJ whole genome shotgun (WGS) entry which is preliminary data.</text>
</comment>
<dbReference type="InterPro" id="IPR039425">
    <property type="entry name" value="RNA_pol_sigma-70-like"/>
</dbReference>
<feature type="domain" description="RNA polymerase sigma factor 70 region 4 type 2" evidence="6">
    <location>
        <begin position="125"/>
        <end position="175"/>
    </location>
</feature>
<comment type="similarity">
    <text evidence="1">Belongs to the sigma-70 factor family. ECF subfamily.</text>
</comment>
<dbReference type="Gene3D" id="1.10.1740.10">
    <property type="match status" value="1"/>
</dbReference>
<organism evidence="7 8">
    <name type="scientific">Candidatus Magasanikbacteria bacterium RIFCSPHIGHO2_02_FULL_41_13</name>
    <dbReference type="NCBI Taxonomy" id="1798676"/>
    <lineage>
        <taxon>Bacteria</taxon>
        <taxon>Candidatus Magasanikiibacteriota</taxon>
    </lineage>
</organism>
<evidence type="ECO:0008006" key="9">
    <source>
        <dbReference type="Google" id="ProtNLM"/>
    </source>
</evidence>
<sequence length="184" mass="21587">MNEMSDESLAQKVQAGDMEIFGILVERFEQKMLRYARKFLFGYEDAEDAVQTVFLKAYSNIQQFDSTKKFSSWLYRIAHNEFINVIKKKGKESVPLFEIDTLFPHLEAKQNSARDFELKELKDLMEKFLNQISPKYREILVLYYFEQMGYTEIAEILKIPASTVGVRLKRAKVALKKLIAIEHI</sequence>
<dbReference type="GO" id="GO:0016987">
    <property type="term" value="F:sigma factor activity"/>
    <property type="evidence" value="ECO:0007669"/>
    <property type="project" value="UniProtKB-KW"/>
</dbReference>
<evidence type="ECO:0000256" key="2">
    <source>
        <dbReference type="ARBA" id="ARBA00023015"/>
    </source>
</evidence>
<evidence type="ECO:0000313" key="7">
    <source>
        <dbReference type="EMBL" id="OGH65873.1"/>
    </source>
</evidence>
<evidence type="ECO:0000256" key="3">
    <source>
        <dbReference type="ARBA" id="ARBA00023082"/>
    </source>
</evidence>
<dbReference type="PANTHER" id="PTHR43133">
    <property type="entry name" value="RNA POLYMERASE ECF-TYPE SIGMA FACTO"/>
    <property type="match status" value="1"/>
</dbReference>
<accession>A0A1F6M2U5</accession>
<evidence type="ECO:0000313" key="8">
    <source>
        <dbReference type="Proteomes" id="UP000178742"/>
    </source>
</evidence>
<dbReference type="Proteomes" id="UP000178742">
    <property type="component" value="Unassembled WGS sequence"/>
</dbReference>
<protein>
    <recommendedName>
        <fullName evidence="9">RNA polymerase sigma factor</fullName>
    </recommendedName>
</protein>
<dbReference type="Gene3D" id="1.10.10.10">
    <property type="entry name" value="Winged helix-like DNA-binding domain superfamily/Winged helix DNA-binding domain"/>
    <property type="match status" value="1"/>
</dbReference>
<dbReference type="NCBIfam" id="TIGR02937">
    <property type="entry name" value="sigma70-ECF"/>
    <property type="match status" value="1"/>
</dbReference>
<feature type="domain" description="RNA polymerase sigma-70 region 2" evidence="5">
    <location>
        <begin position="24"/>
        <end position="91"/>
    </location>
</feature>
<dbReference type="InterPro" id="IPR013325">
    <property type="entry name" value="RNA_pol_sigma_r2"/>
</dbReference>
<dbReference type="SUPFAM" id="SSF88946">
    <property type="entry name" value="Sigma2 domain of RNA polymerase sigma factors"/>
    <property type="match status" value="1"/>
</dbReference>
<evidence type="ECO:0000256" key="1">
    <source>
        <dbReference type="ARBA" id="ARBA00010641"/>
    </source>
</evidence>
<dbReference type="InterPro" id="IPR036388">
    <property type="entry name" value="WH-like_DNA-bd_sf"/>
</dbReference>
<dbReference type="EMBL" id="MFPX01000029">
    <property type="protein sequence ID" value="OGH65873.1"/>
    <property type="molecule type" value="Genomic_DNA"/>
</dbReference>
<dbReference type="InterPro" id="IPR013324">
    <property type="entry name" value="RNA_pol_sigma_r3/r4-like"/>
</dbReference>
<evidence type="ECO:0000259" key="6">
    <source>
        <dbReference type="Pfam" id="PF08281"/>
    </source>
</evidence>
<dbReference type="STRING" id="1798676.A3B90_03155"/>
<dbReference type="PANTHER" id="PTHR43133:SF51">
    <property type="entry name" value="RNA POLYMERASE SIGMA FACTOR"/>
    <property type="match status" value="1"/>
</dbReference>
<keyword evidence="4" id="KW-0804">Transcription</keyword>
<dbReference type="InterPro" id="IPR007627">
    <property type="entry name" value="RNA_pol_sigma70_r2"/>
</dbReference>
<dbReference type="InterPro" id="IPR014284">
    <property type="entry name" value="RNA_pol_sigma-70_dom"/>
</dbReference>
<proteinExistence type="inferred from homology"/>
<keyword evidence="2" id="KW-0805">Transcription regulation</keyword>
<dbReference type="GO" id="GO:0006352">
    <property type="term" value="P:DNA-templated transcription initiation"/>
    <property type="evidence" value="ECO:0007669"/>
    <property type="project" value="InterPro"/>
</dbReference>
<dbReference type="GO" id="GO:0003677">
    <property type="term" value="F:DNA binding"/>
    <property type="evidence" value="ECO:0007669"/>
    <property type="project" value="InterPro"/>
</dbReference>
<dbReference type="Pfam" id="PF08281">
    <property type="entry name" value="Sigma70_r4_2"/>
    <property type="match status" value="1"/>
</dbReference>